<accession>A0AAD1DUU9</accession>
<dbReference type="EMBL" id="CP033930">
    <property type="protein sequence ID" value="AZB17474.1"/>
    <property type="molecule type" value="Genomic_DNA"/>
</dbReference>
<feature type="domain" description="DUF2314" evidence="1">
    <location>
        <begin position="51"/>
        <end position="120"/>
    </location>
</feature>
<dbReference type="AlphaFoldDB" id="A0AAD1DUU9"/>
<proteinExistence type="predicted"/>
<protein>
    <submittedName>
        <fullName evidence="2">DUF2314 domain-containing protein</fullName>
    </submittedName>
</protein>
<dbReference type="InterPro" id="IPR018756">
    <property type="entry name" value="DUF2314"/>
</dbReference>
<evidence type="ECO:0000313" key="2">
    <source>
        <dbReference type="EMBL" id="AZB17474.1"/>
    </source>
</evidence>
<name>A0AAD1DUU9_CHRID</name>
<dbReference type="Pfam" id="PF10077">
    <property type="entry name" value="DUF2314"/>
    <property type="match status" value="1"/>
</dbReference>
<evidence type="ECO:0000313" key="3">
    <source>
        <dbReference type="Proteomes" id="UP000269015"/>
    </source>
</evidence>
<dbReference type="Proteomes" id="UP000269015">
    <property type="component" value="Chromosome"/>
</dbReference>
<dbReference type="RefSeq" id="WP_123861452.1">
    <property type="nucleotide sequence ID" value="NZ_CP033930.1"/>
</dbReference>
<gene>
    <name evidence="2" type="ORF">EG352_06690</name>
</gene>
<evidence type="ECO:0000259" key="1">
    <source>
        <dbReference type="Pfam" id="PF10077"/>
    </source>
</evidence>
<sequence>MNKSFQLEVNQEYLYLLYKAKNTIWYFNELVKSSYSGYYSAIKFQNEDGIFVWLENIRIEDSYYCGILSESNEPKTVPLNTAIDWMIIEEQRMLGGYSIRHYWNTLGEEEKLNFEIECGFRIDEGNDFFRPDRSTPEGAILTVEQFYSHKDLDGIISCKDFRKEAENIMIEHSVEINEKTHEMITSALKVSFFEELELNGFPKFEGLDRVFTMQYQREDQQLIEEKVIYSDGTVTINRLWVWYSGKDGWKVLNLVE</sequence>
<organism evidence="2 3">
    <name type="scientific">Chryseobacterium indologenes</name>
    <name type="common">Flavobacterium indologenes</name>
    <dbReference type="NCBI Taxonomy" id="253"/>
    <lineage>
        <taxon>Bacteria</taxon>
        <taxon>Pseudomonadati</taxon>
        <taxon>Bacteroidota</taxon>
        <taxon>Flavobacteriia</taxon>
        <taxon>Flavobacteriales</taxon>
        <taxon>Weeksellaceae</taxon>
        <taxon>Chryseobacterium group</taxon>
        <taxon>Chryseobacterium</taxon>
    </lineage>
</organism>
<reference evidence="2 3" key="1">
    <citation type="submission" date="2018-11" db="EMBL/GenBank/DDBJ databases">
        <title>Proposal to divide the Flavobacteriaceae and reorganize its genera based on Amino Acid Identity values calculated from whole genome sequences.</title>
        <authorList>
            <person name="Nicholson A.C."/>
            <person name="Gulvik C.A."/>
            <person name="Whitney A.M."/>
            <person name="Humrighouse B.W."/>
            <person name="Bell M."/>
            <person name="Holmes B."/>
            <person name="Steigerwalt A.G."/>
            <person name="Villarma A."/>
            <person name="Sheth M."/>
            <person name="Batra D."/>
            <person name="Pryor J."/>
            <person name="Bernardet J.-F."/>
            <person name="Hugo C."/>
            <person name="Kampfer P."/>
            <person name="Newman J."/>
            <person name="McQuiston J.R."/>
        </authorList>
    </citation>
    <scope>NUCLEOTIDE SEQUENCE [LARGE SCALE GENOMIC DNA]</scope>
    <source>
        <strain evidence="2 3">H5559</strain>
    </source>
</reference>